<evidence type="ECO:0000256" key="1">
    <source>
        <dbReference type="ARBA" id="ARBA00022750"/>
    </source>
</evidence>
<dbReference type="Pfam" id="PF22936">
    <property type="entry name" value="Pol_BBD"/>
    <property type="match status" value="1"/>
</dbReference>
<dbReference type="InterPro" id="IPR043502">
    <property type="entry name" value="DNA/RNA_pol_sf"/>
</dbReference>
<dbReference type="PANTHER" id="PTHR47592">
    <property type="entry name" value="PBF68 PROTEIN"/>
    <property type="match status" value="1"/>
</dbReference>
<dbReference type="CDD" id="cd09272">
    <property type="entry name" value="RNase_HI_RT_Ty1"/>
    <property type="match status" value="1"/>
</dbReference>
<gene>
    <name evidence="5" type="ORF">Tci_240046</name>
</gene>
<dbReference type="GO" id="GO:0004190">
    <property type="term" value="F:aspartic-type endopeptidase activity"/>
    <property type="evidence" value="ECO:0007669"/>
    <property type="project" value="UniProtKB-KW"/>
</dbReference>
<evidence type="ECO:0000259" key="2">
    <source>
        <dbReference type="Pfam" id="PF07727"/>
    </source>
</evidence>
<proteinExistence type="predicted"/>
<dbReference type="EMBL" id="BKCJ010068986">
    <property type="protein sequence ID" value="GEW68070.1"/>
    <property type="molecule type" value="Genomic_DNA"/>
</dbReference>
<evidence type="ECO:0000313" key="5">
    <source>
        <dbReference type="EMBL" id="GEW68070.1"/>
    </source>
</evidence>
<feature type="domain" description="Reverse transcriptase Ty1/copia-type" evidence="2">
    <location>
        <begin position="521"/>
        <end position="764"/>
    </location>
</feature>
<dbReference type="InterPro" id="IPR057670">
    <property type="entry name" value="SH3_retrovirus"/>
</dbReference>
<keyword evidence="1" id="KW-0064">Aspartyl protease</keyword>
<dbReference type="Pfam" id="PF07727">
    <property type="entry name" value="RVT_2"/>
    <property type="match status" value="1"/>
</dbReference>
<evidence type="ECO:0000259" key="3">
    <source>
        <dbReference type="Pfam" id="PF22936"/>
    </source>
</evidence>
<name>A0A699GW45_TANCI</name>
<feature type="domain" description="Retroviral polymerase SH3-like" evidence="4">
    <location>
        <begin position="390"/>
        <end position="457"/>
    </location>
</feature>
<dbReference type="InterPro" id="IPR013103">
    <property type="entry name" value="RVT_2"/>
</dbReference>
<keyword evidence="1" id="KW-0645">Protease</keyword>
<organism evidence="5">
    <name type="scientific">Tanacetum cinerariifolium</name>
    <name type="common">Dalmatian daisy</name>
    <name type="synonym">Chrysanthemum cinerariifolium</name>
    <dbReference type="NCBI Taxonomy" id="118510"/>
    <lineage>
        <taxon>Eukaryota</taxon>
        <taxon>Viridiplantae</taxon>
        <taxon>Streptophyta</taxon>
        <taxon>Embryophyta</taxon>
        <taxon>Tracheophyta</taxon>
        <taxon>Spermatophyta</taxon>
        <taxon>Magnoliopsida</taxon>
        <taxon>eudicotyledons</taxon>
        <taxon>Gunneridae</taxon>
        <taxon>Pentapetalae</taxon>
        <taxon>asterids</taxon>
        <taxon>campanulids</taxon>
        <taxon>Asterales</taxon>
        <taxon>Asteraceae</taxon>
        <taxon>Asteroideae</taxon>
        <taxon>Anthemideae</taxon>
        <taxon>Anthemidinae</taxon>
        <taxon>Tanacetum</taxon>
    </lineage>
</organism>
<reference evidence="5" key="1">
    <citation type="journal article" date="2019" name="Sci. Rep.">
        <title>Draft genome of Tanacetum cinerariifolium, the natural source of mosquito coil.</title>
        <authorList>
            <person name="Yamashiro T."/>
            <person name="Shiraishi A."/>
            <person name="Satake H."/>
            <person name="Nakayama K."/>
        </authorList>
    </citation>
    <scope>NUCLEOTIDE SEQUENCE</scope>
</reference>
<protein>
    <submittedName>
        <fullName evidence="5">Zinc finger, CCHC-type</fullName>
    </submittedName>
</protein>
<evidence type="ECO:0000259" key="4">
    <source>
        <dbReference type="Pfam" id="PF25597"/>
    </source>
</evidence>
<accession>A0A699GW45</accession>
<comment type="caution">
    <text evidence="5">The sequence shown here is derived from an EMBL/GenBank/DDBJ whole genome shotgun (WGS) entry which is preliminary data.</text>
</comment>
<feature type="domain" description="Retrovirus-related Pol polyprotein from transposon TNT 1-94-like beta-barrel" evidence="3">
    <location>
        <begin position="288"/>
        <end position="334"/>
    </location>
</feature>
<keyword evidence="1" id="KW-0378">Hydrolase</keyword>
<dbReference type="InterPro" id="IPR054722">
    <property type="entry name" value="PolX-like_BBD"/>
</dbReference>
<dbReference type="SUPFAM" id="SSF56672">
    <property type="entry name" value="DNA/RNA polymerases"/>
    <property type="match status" value="1"/>
</dbReference>
<dbReference type="PANTHER" id="PTHR47592:SF29">
    <property type="entry name" value="ZINC FINGER, CCHC-TYPE"/>
    <property type="match status" value="1"/>
</dbReference>
<dbReference type="Pfam" id="PF25597">
    <property type="entry name" value="SH3_retrovirus"/>
    <property type="match status" value="1"/>
</dbReference>
<dbReference type="Pfam" id="PF14223">
    <property type="entry name" value="Retrotran_gag_2"/>
    <property type="match status" value="1"/>
</dbReference>
<sequence>MRLIEEGLRFDGWALFISVSEDEEVADEVQIPSEGISSEEVSSAKYLYSGLFQIDPSAVKYFVITMAAAAMKHMASSFVKLEKFEGVDFRRWQKKMHFMLSSMSVVNVDTFKELWDTLEAKYMAEDASSKKFLVSNFTNYKITDSRPILEQFNKLLGILGRFTQHNMNMDESIKELTLVELGSHLRSEESLIAHDNNKPKGNNVGPSVVNMVEHNNSSRYNDHKGKCKNHDTRANPNKKLKVTCRKCRKLRHLKKDCKGCNIGNIANGSSTKGPEDDFFVHDDDVARWVDSGATVHVCKDRCWFKTYESLNDGSILYMGNESTALVHRRGCVDLSDLCDLQATPSLGNKKYFVIFIDDASRVPNKRNKIIPYEPWTKRKLNLDYLRVWGCRAVIRLPNPKLKNLGKRGIKCIFVGYAEHSKTYRFYVIEPYDSVAINSIIESMDAIFDENRKSKRQRTPKDFGPEFQLYLIEKTRDEISDQHSYCFNVEDDPKTFDEAMKSQDVAYWKEAINDEMESIIGNNTWVLTDLPPGCRPLECKWIFKRKLKVDGTVEKFKARLVIQGFNQKSGIDYFDNYAHMARISTIRLLIAMALIHNLIIHQMDVKKAFLNGDLEEEVYMKQPLGCIMPGNENKVCKLIKSLYGLKQSPKQWHQNFDEVVLSNGYLLNQADKCVYSKFDASSKGVIICLYVDDMLIFGTNQVQVDLTKEFLSSGFSMKDIKEAYVILGIRIKHESNGIAISQSYYIEKVLKKFNYSDYTPVSTPLDTCKKLMPNKGLAASKKKTCIIGSIMEYEFMALVAAGKEAEWLKKLFLEIPLWVKPIPHISIRCDSAATLAKAYSQIYNGKSRHLGVRYNMIRELIMNRIVSIEFDTQLPAEKTWQLSSMWKAEHSEAHVLQIYPKDVLGTCCKEDEVSDFSMIEPSVGMLHSELADDSGL</sequence>
<dbReference type="AlphaFoldDB" id="A0A699GW45"/>